<feature type="transmembrane region" description="Helical" evidence="2">
    <location>
        <begin position="612"/>
        <end position="635"/>
    </location>
</feature>
<protein>
    <submittedName>
        <fullName evidence="3">Putative lysosomal cobalamin transporter,related protein</fullName>
    </submittedName>
</protein>
<dbReference type="OrthoDB" id="347187at2759"/>
<dbReference type="SUPFAM" id="SSF103473">
    <property type="entry name" value="MFS general substrate transporter"/>
    <property type="match status" value="1"/>
</dbReference>
<keyword evidence="2" id="KW-1133">Transmembrane helix</keyword>
<evidence type="ECO:0000256" key="2">
    <source>
        <dbReference type="SAM" id="Phobius"/>
    </source>
</evidence>
<accession>A0A086K8T3</accession>
<reference evidence="3 4" key="1">
    <citation type="submission" date="2014-03" db="EMBL/GenBank/DDBJ databases">
        <authorList>
            <person name="Sibley D."/>
            <person name="Venepally P."/>
            <person name="Karamycheva S."/>
            <person name="Hadjithomas M."/>
            <person name="Khan A."/>
            <person name="Brunk B."/>
            <person name="Roos D."/>
            <person name="Caler E."/>
            <person name="Lorenzi H."/>
        </authorList>
    </citation>
    <scope>NUCLEOTIDE SEQUENCE [LARGE SCALE GENOMIC DNA]</scope>
    <source>
        <strain evidence="4">p89</strain>
    </source>
</reference>
<feature type="transmembrane region" description="Helical" evidence="2">
    <location>
        <begin position="248"/>
        <end position="271"/>
    </location>
</feature>
<name>A0A086K8T3_TOXGO</name>
<evidence type="ECO:0000256" key="1">
    <source>
        <dbReference type="SAM" id="MobiDB-lite"/>
    </source>
</evidence>
<dbReference type="InterPro" id="IPR050854">
    <property type="entry name" value="LMBD1_LysCbl_Transport"/>
</dbReference>
<dbReference type="AlphaFoldDB" id="A0A086K8T3"/>
<evidence type="ECO:0000313" key="3">
    <source>
        <dbReference type="EMBL" id="KFG40801.1"/>
    </source>
</evidence>
<dbReference type="PANTHER" id="PTHR16130:SF2">
    <property type="entry name" value="LYSOSOMAL COBALAMIN TRANSPORT ESCORT PROTEIN LMBD1"/>
    <property type="match status" value="1"/>
</dbReference>
<proteinExistence type="predicted"/>
<feature type="transmembrane region" description="Helical" evidence="2">
    <location>
        <begin position="6"/>
        <end position="29"/>
    </location>
</feature>
<dbReference type="InterPro" id="IPR036259">
    <property type="entry name" value="MFS_trans_sf"/>
</dbReference>
<dbReference type="GO" id="GO:0072665">
    <property type="term" value="P:protein localization to vacuole"/>
    <property type="evidence" value="ECO:0007669"/>
    <property type="project" value="TreeGrafter"/>
</dbReference>
<comment type="caution">
    <text evidence="3">The sequence shown here is derived from an EMBL/GenBank/DDBJ whole genome shotgun (WGS) entry which is preliminary data.</text>
</comment>
<gene>
    <name evidence="3" type="ORF">TGP89_310140</name>
</gene>
<keyword evidence="2" id="KW-0812">Transmembrane</keyword>
<sequence>MSLLLGGWVYAVTAGGLLLLSGSLYWFYVRRKASNLVAFMVFSATLATVFLLCLLVPLDILVASRPGKAEFPGVAVVFRKIELPSEGTSANFSAGIDKTEGETKASSSPPRRLTAAGVSTDSISSNETSRQSFSSRAKNSYPRSLFHLPDLSTGSTARRLATQGLPSSSPSASSTSLSSLSASEFKLSAAEVKEAARGPSFSFFYPDKSFSAEAGEAKAFESLMQRLQTGAAVQLPPLSLDALSLKQLYVSLFSLLLFLTYLALPFAFFYSRRLRSLKTEFGRGRSYEIDTSVVPPFTVACAAAQQTLIFVVLLLLFLSLCLTQRPSFRQPSSTSSPPYSSSPFLHASDQGRLDAAASVDYLLRYTAAVFDLDHSGADSLLFVVSALLAFGQLGWVVAGAYGLAALPALWLRGRMTPAQQQREVQREIAELREQQRQLQSKYVNAGGASLKEMSEKDRAKLLELQAQQQQFTQRTYRLQEEEHQQSTFFAVLCRRVLLPFRWVFGVLLFLFSLSVAGALFLALLQRLEFSRCTYSCGFVLDDDATAREGVLFNPLDELLVRLSQFFPADFLLVGAYFALLFLCLLYGFFSLRVRICKKTCEPVRAGRTPPESLLILCFLLVHFLLAASLALLSVAPRYASFGAQTFSPANGSDPIPCSLQATASGEETTCRMSFFAAVFSRASVAYPSFANFFFFSNWAFLGIYAVCTLYCLLTRPKQPHLSDRWLEEEESEGSFNRHANPGFAMQDGNSSLFRASRKDEETLKLLATCDEDSV</sequence>
<feature type="transmembrane region" description="Helical" evidence="2">
    <location>
        <begin position="692"/>
        <end position="713"/>
    </location>
</feature>
<evidence type="ECO:0000313" key="4">
    <source>
        <dbReference type="Proteomes" id="UP000028828"/>
    </source>
</evidence>
<dbReference type="EMBL" id="AEYI02001161">
    <property type="protein sequence ID" value="KFG40801.1"/>
    <property type="molecule type" value="Genomic_DNA"/>
</dbReference>
<keyword evidence="2" id="KW-0472">Membrane</keyword>
<feature type="transmembrane region" description="Helical" evidence="2">
    <location>
        <begin position="36"/>
        <end position="58"/>
    </location>
</feature>
<dbReference type="Proteomes" id="UP000028828">
    <property type="component" value="Unassembled WGS sequence"/>
</dbReference>
<dbReference type="GO" id="GO:0005774">
    <property type="term" value="C:vacuolar membrane"/>
    <property type="evidence" value="ECO:0007669"/>
    <property type="project" value="TreeGrafter"/>
</dbReference>
<feature type="transmembrane region" description="Helical" evidence="2">
    <location>
        <begin position="380"/>
        <end position="411"/>
    </location>
</feature>
<feature type="compositionally biased region" description="Polar residues" evidence="1">
    <location>
        <begin position="117"/>
        <end position="138"/>
    </location>
</feature>
<feature type="region of interest" description="Disordered" evidence="1">
    <location>
        <begin position="92"/>
        <end position="138"/>
    </location>
</feature>
<dbReference type="PANTHER" id="PTHR16130">
    <property type="entry name" value="LYSOSOMAL COBALAMIN TRANSPORTER-RELATED"/>
    <property type="match status" value="1"/>
</dbReference>
<organism evidence="3 4">
    <name type="scientific">Toxoplasma gondii p89</name>
    <dbReference type="NCBI Taxonomy" id="943119"/>
    <lineage>
        <taxon>Eukaryota</taxon>
        <taxon>Sar</taxon>
        <taxon>Alveolata</taxon>
        <taxon>Apicomplexa</taxon>
        <taxon>Conoidasida</taxon>
        <taxon>Coccidia</taxon>
        <taxon>Eucoccidiorida</taxon>
        <taxon>Eimeriorina</taxon>
        <taxon>Sarcocystidae</taxon>
        <taxon>Toxoplasma</taxon>
    </lineage>
</organism>
<dbReference type="VEuPathDB" id="ToxoDB:TGP89_310140"/>
<feature type="transmembrane region" description="Helical" evidence="2">
    <location>
        <begin position="502"/>
        <end position="524"/>
    </location>
</feature>
<feature type="transmembrane region" description="Helical" evidence="2">
    <location>
        <begin position="570"/>
        <end position="591"/>
    </location>
</feature>